<evidence type="ECO:0000313" key="3">
    <source>
        <dbReference type="EMBL" id="MBF9067874.1"/>
    </source>
</evidence>
<gene>
    <name evidence="3" type="ORF">I2501_07455</name>
</gene>
<dbReference type="RefSeq" id="WP_196193080.1">
    <property type="nucleotide sequence ID" value="NZ_JADPRT010000003.1"/>
</dbReference>
<protein>
    <recommendedName>
        <fullName evidence="5">Secreted protein</fullName>
    </recommendedName>
</protein>
<organism evidence="3 4">
    <name type="scientific">Streptacidiphilus fuscans</name>
    <dbReference type="NCBI Taxonomy" id="2789292"/>
    <lineage>
        <taxon>Bacteria</taxon>
        <taxon>Bacillati</taxon>
        <taxon>Actinomycetota</taxon>
        <taxon>Actinomycetes</taxon>
        <taxon>Kitasatosporales</taxon>
        <taxon>Streptomycetaceae</taxon>
        <taxon>Streptacidiphilus</taxon>
    </lineage>
</organism>
<keyword evidence="4" id="KW-1185">Reference proteome</keyword>
<reference evidence="3" key="1">
    <citation type="submission" date="2020-11" db="EMBL/GenBank/DDBJ databases">
        <title>Isolation and identification of active actinomycetes.</title>
        <authorList>
            <person name="Yu B."/>
        </authorList>
    </citation>
    <scope>NUCLEOTIDE SEQUENCE</scope>
    <source>
        <strain evidence="3">NEAU-YB345</strain>
    </source>
</reference>
<evidence type="ECO:0000256" key="2">
    <source>
        <dbReference type="SAM" id="SignalP"/>
    </source>
</evidence>
<comment type="caution">
    <text evidence="3">The sequence shown here is derived from an EMBL/GenBank/DDBJ whole genome shotgun (WGS) entry which is preliminary data.</text>
</comment>
<sequence>MAKLGSGSVVTALTAGALAVVTLLAVQAKNSASATVAAPPGKVPAASASAGKGVTPAKPPAVPANSGEGRRVVYSPGQKRVWLVDPTDASADRTFTVMPGNVDPSPGSYVVFRIVPGPYTGSDGKLIKNAVLFASHDGAIIGFSSAVDGSTPPPDPSKHLGGIRESVADGQALYDFAPYNTKVVVVA</sequence>
<accession>A0A931AYP4</accession>
<feature type="region of interest" description="Disordered" evidence="1">
    <location>
        <begin position="36"/>
        <end position="70"/>
    </location>
</feature>
<evidence type="ECO:0008006" key="5">
    <source>
        <dbReference type="Google" id="ProtNLM"/>
    </source>
</evidence>
<keyword evidence="2" id="KW-0732">Signal</keyword>
<feature type="signal peptide" evidence="2">
    <location>
        <begin position="1"/>
        <end position="28"/>
    </location>
</feature>
<evidence type="ECO:0000256" key="1">
    <source>
        <dbReference type="SAM" id="MobiDB-lite"/>
    </source>
</evidence>
<evidence type="ECO:0000313" key="4">
    <source>
        <dbReference type="Proteomes" id="UP000657385"/>
    </source>
</evidence>
<dbReference type="EMBL" id="JADPRT010000003">
    <property type="protein sequence ID" value="MBF9067874.1"/>
    <property type="molecule type" value="Genomic_DNA"/>
</dbReference>
<dbReference type="Proteomes" id="UP000657385">
    <property type="component" value="Unassembled WGS sequence"/>
</dbReference>
<feature type="chain" id="PRO_5038350188" description="Secreted protein" evidence="2">
    <location>
        <begin position="29"/>
        <end position="187"/>
    </location>
</feature>
<proteinExistence type="predicted"/>
<dbReference type="AlphaFoldDB" id="A0A931AYP4"/>
<name>A0A931AYP4_9ACTN</name>